<dbReference type="HOGENOM" id="CLU_056788_7_0_11"/>
<dbReference type="PATRIC" id="fig|1179773.3.peg.2140"/>
<dbReference type="BioCyc" id="SESP1179773:BN6_RS10460-MONOMER"/>
<dbReference type="EMBL" id="HE804045">
    <property type="protein sequence ID" value="CCH29465.1"/>
    <property type="molecule type" value="Genomic_DNA"/>
</dbReference>
<dbReference type="InterPro" id="IPR036397">
    <property type="entry name" value="RNaseH_sf"/>
</dbReference>
<sequence length="152" mass="17642">MGRTPVVRVTGKRLRINVMSAVASRGALWFTVFTERFTAPVFTGFLDRVARQADRKVHVIADRHPVRRGKAVRSWLKANTDRIEPHLMPGYSPELNPDELLNADLKRNVNASRAHTVDRLAHETRRFLRRRRHQPNIVRGYFRAPHVRYAAM</sequence>
<dbReference type="AlphaFoldDB" id="K0JQ82"/>
<evidence type="ECO:0000313" key="3">
    <source>
        <dbReference type="Proteomes" id="UP000006281"/>
    </source>
</evidence>
<organism evidence="2 3">
    <name type="scientific">Saccharothrix espanaensis (strain ATCC 51144 / DSM 44229 / JCM 9112 / NBRC 15066 / NRRL 15764)</name>
    <dbReference type="NCBI Taxonomy" id="1179773"/>
    <lineage>
        <taxon>Bacteria</taxon>
        <taxon>Bacillati</taxon>
        <taxon>Actinomycetota</taxon>
        <taxon>Actinomycetes</taxon>
        <taxon>Pseudonocardiales</taxon>
        <taxon>Pseudonocardiaceae</taxon>
        <taxon>Saccharothrix</taxon>
    </lineage>
</organism>
<reference evidence="2 3" key="1">
    <citation type="journal article" date="2012" name="BMC Genomics">
        <title>Complete genome sequence of Saccharothrix espanaensis DSM 44229T and comparison to the other completely sequenced Pseudonocardiaceae.</title>
        <authorList>
            <person name="Strobel T."/>
            <person name="Al-Dilaimi A."/>
            <person name="Blom J."/>
            <person name="Gessner A."/>
            <person name="Kalinowski J."/>
            <person name="Luzhetska M."/>
            <person name="Puhler A."/>
            <person name="Szczepanowski R."/>
            <person name="Bechthold A."/>
            <person name="Ruckert C."/>
        </authorList>
    </citation>
    <scope>NUCLEOTIDE SEQUENCE [LARGE SCALE GENOMIC DNA]</scope>
    <source>
        <strain evidence="3">ATCC 51144 / DSM 44229 / JCM 9112 / NBRC 15066 / NRRL 15764</strain>
    </source>
</reference>
<dbReference type="eggNOG" id="COG3335">
    <property type="taxonomic scope" value="Bacteria"/>
</dbReference>
<evidence type="ECO:0000259" key="1">
    <source>
        <dbReference type="Pfam" id="PF13358"/>
    </source>
</evidence>
<dbReference type="Proteomes" id="UP000006281">
    <property type="component" value="Chromosome"/>
</dbReference>
<dbReference type="OrthoDB" id="341531at2"/>
<gene>
    <name evidence="2" type="ordered locus">BN6_21430</name>
</gene>
<dbReference type="KEGG" id="sesp:BN6_21430"/>
<proteinExistence type="predicted"/>
<keyword evidence="3" id="KW-1185">Reference proteome</keyword>
<dbReference type="GO" id="GO:0003676">
    <property type="term" value="F:nucleic acid binding"/>
    <property type="evidence" value="ECO:0007669"/>
    <property type="project" value="InterPro"/>
</dbReference>
<dbReference type="Gene3D" id="3.30.420.10">
    <property type="entry name" value="Ribonuclease H-like superfamily/Ribonuclease H"/>
    <property type="match status" value="1"/>
</dbReference>
<dbReference type="STRING" id="1179773.BN6_21430"/>
<feature type="domain" description="Tc1-like transposase DDE" evidence="1">
    <location>
        <begin position="2"/>
        <end position="120"/>
    </location>
</feature>
<dbReference type="InterPro" id="IPR038717">
    <property type="entry name" value="Tc1-like_DDE_dom"/>
</dbReference>
<name>K0JQ82_SACES</name>
<dbReference type="Pfam" id="PF13358">
    <property type="entry name" value="DDE_3"/>
    <property type="match status" value="1"/>
</dbReference>
<protein>
    <recommendedName>
        <fullName evidence="1">Tc1-like transposase DDE domain-containing protein</fullName>
    </recommendedName>
</protein>
<accession>K0JQ82</accession>
<evidence type="ECO:0000313" key="2">
    <source>
        <dbReference type="EMBL" id="CCH29465.1"/>
    </source>
</evidence>